<proteinExistence type="predicted"/>
<keyword evidence="2" id="KW-1185">Reference proteome</keyword>
<dbReference type="EMBL" id="CP036272">
    <property type="protein sequence ID" value="QDT61459.1"/>
    <property type="molecule type" value="Genomic_DNA"/>
</dbReference>
<reference evidence="1 2" key="1">
    <citation type="submission" date="2019-02" db="EMBL/GenBank/DDBJ databases">
        <title>Deep-cultivation of Planctomycetes and their phenomic and genomic characterization uncovers novel biology.</title>
        <authorList>
            <person name="Wiegand S."/>
            <person name="Jogler M."/>
            <person name="Boedeker C."/>
            <person name="Pinto D."/>
            <person name="Vollmers J."/>
            <person name="Rivas-Marin E."/>
            <person name="Kohn T."/>
            <person name="Peeters S.H."/>
            <person name="Heuer A."/>
            <person name="Rast P."/>
            <person name="Oberbeckmann S."/>
            <person name="Bunk B."/>
            <person name="Jeske O."/>
            <person name="Meyerdierks A."/>
            <person name="Storesund J.E."/>
            <person name="Kallscheuer N."/>
            <person name="Luecker S."/>
            <person name="Lage O.M."/>
            <person name="Pohl T."/>
            <person name="Merkel B.J."/>
            <person name="Hornburger P."/>
            <person name="Mueller R.-W."/>
            <person name="Bruemmer F."/>
            <person name="Labrenz M."/>
            <person name="Spormann A.M."/>
            <person name="Op den Camp H."/>
            <person name="Overmann J."/>
            <person name="Amann R."/>
            <person name="Jetten M.S.M."/>
            <person name="Mascher T."/>
            <person name="Medema M.H."/>
            <person name="Devos D.P."/>
            <person name="Kaster A.-K."/>
            <person name="Ovreas L."/>
            <person name="Rohde M."/>
            <person name="Galperin M.Y."/>
            <person name="Jogler C."/>
        </authorList>
    </citation>
    <scope>NUCLEOTIDE SEQUENCE [LARGE SCALE GENOMIC DNA]</scope>
    <source>
        <strain evidence="1 2">SV_7m_r</strain>
    </source>
</reference>
<protein>
    <submittedName>
        <fullName evidence="1">Uncharacterized protein</fullName>
    </submittedName>
</protein>
<dbReference type="Proteomes" id="UP000315003">
    <property type="component" value="Chromosome"/>
</dbReference>
<sequence>MTRDVSLGSLGGIWGCIELLGTARSRVSILTATHCFSFPLRSTWLSEMEEKRLIPNRHNLFEPIDDSLPIATFSNSLFCLSLLLCRGGDGG</sequence>
<name>A0A517SZ88_9BACT</name>
<gene>
    <name evidence="1" type="ORF">SV7mr_39950</name>
</gene>
<accession>A0A517SZ88</accession>
<organism evidence="1 2">
    <name type="scientific">Stieleria bergensis</name>
    <dbReference type="NCBI Taxonomy" id="2528025"/>
    <lineage>
        <taxon>Bacteria</taxon>
        <taxon>Pseudomonadati</taxon>
        <taxon>Planctomycetota</taxon>
        <taxon>Planctomycetia</taxon>
        <taxon>Pirellulales</taxon>
        <taxon>Pirellulaceae</taxon>
        <taxon>Stieleria</taxon>
    </lineage>
</organism>
<evidence type="ECO:0000313" key="2">
    <source>
        <dbReference type="Proteomes" id="UP000315003"/>
    </source>
</evidence>
<dbReference type="AlphaFoldDB" id="A0A517SZ88"/>
<evidence type="ECO:0000313" key="1">
    <source>
        <dbReference type="EMBL" id="QDT61459.1"/>
    </source>
</evidence>